<dbReference type="GO" id="GO:0061594">
    <property type="term" value="F:6-deoxy-6-sulfofructose kinase activity"/>
    <property type="evidence" value="ECO:0007669"/>
    <property type="project" value="UniProtKB-UniRule"/>
</dbReference>
<dbReference type="SMR" id="A0A0H2VD20"/>
<evidence type="ECO:0000256" key="2">
    <source>
        <dbReference type="ARBA" id="ARBA00022679"/>
    </source>
</evidence>
<feature type="binding site" evidence="4">
    <location>
        <position position="56"/>
    </location>
    <ligand>
        <name>6-deoxy-6-sulfo-D-fructose</name>
        <dbReference type="ChEBI" id="CHEBI:77133"/>
    </ligand>
</feature>
<accession>A0A0H2VD20</accession>
<dbReference type="CDD" id="cd01945">
    <property type="entry name" value="ribokinase_group_B"/>
    <property type="match status" value="1"/>
</dbReference>
<dbReference type="HOGENOM" id="CLU_027634_2_2_6"/>
<dbReference type="Pfam" id="PF00294">
    <property type="entry name" value="PfkB"/>
    <property type="match status" value="1"/>
</dbReference>
<name>A0A0H2VD20_ECOL6</name>
<dbReference type="GO" id="GO:0016301">
    <property type="term" value="F:kinase activity"/>
    <property type="evidence" value="ECO:0007669"/>
    <property type="project" value="UniProtKB-KW"/>
</dbReference>
<feature type="binding site" evidence="4">
    <location>
        <position position="155"/>
    </location>
    <ligand>
        <name>6-deoxy-6-sulfo-D-fructose</name>
        <dbReference type="ChEBI" id="CHEBI:77133"/>
    </ligand>
</feature>
<dbReference type="EMBL" id="AE014075">
    <property type="protein sequence ID" value="AAN83254.1"/>
    <property type="molecule type" value="Genomic_DNA"/>
</dbReference>
<keyword evidence="3 4" id="KW-0418">Kinase</keyword>
<reference evidence="7 8" key="1">
    <citation type="journal article" date="2002" name="Proc. Natl. Acad. Sci. U.S.A.">
        <title>Extensive mosaic structure revealed by the complete genome sequence of uropathogenic Escherichia coli.</title>
        <authorList>
            <person name="Welch R.A."/>
            <person name="Burland V."/>
            <person name="Plunkett G.III."/>
            <person name="Redford P."/>
            <person name="Roesch P."/>
            <person name="Rasko D."/>
            <person name="Buckles E.L."/>
            <person name="Liou S.R."/>
            <person name="Boutin A."/>
            <person name="Hackett J."/>
            <person name="Stroud D."/>
            <person name="Mayhew G.F."/>
            <person name="Rose D.J."/>
            <person name="Zhou S."/>
            <person name="Schwartz D.C."/>
            <person name="Perna N.T."/>
            <person name="Mobley H.L."/>
            <person name="Donnenberg M.S."/>
            <person name="Blattner F.R."/>
        </authorList>
    </citation>
    <scope>NUCLEOTIDE SEQUENCE [LARGE SCALE GENOMIC DNA]</scope>
    <source>
        <strain evidence="8">CFT073 / ATCC 700928 / UPEC</strain>
    </source>
</reference>
<feature type="binding site" evidence="4">
    <location>
        <position position="30"/>
    </location>
    <ligand>
        <name>6-deoxy-6-sulfo-D-fructose</name>
        <dbReference type="ChEBI" id="CHEBI:77133"/>
    </ligand>
</feature>
<dbReference type="eggNOG" id="COG0524">
    <property type="taxonomic scope" value="Bacteria"/>
</dbReference>
<dbReference type="InterPro" id="IPR029056">
    <property type="entry name" value="Ribokinase-like"/>
</dbReference>
<evidence type="ECO:0000256" key="1">
    <source>
        <dbReference type="ARBA" id="ARBA00010688"/>
    </source>
</evidence>
<dbReference type="SUPFAM" id="SSF53613">
    <property type="entry name" value="Ribokinase-like"/>
    <property type="match status" value="1"/>
</dbReference>
<feature type="binding site" evidence="4">
    <location>
        <position position="234"/>
    </location>
    <ligand>
        <name>ATP</name>
        <dbReference type="ChEBI" id="CHEBI:30616"/>
    </ligand>
</feature>
<feature type="binding site" evidence="4">
    <location>
        <position position="231"/>
    </location>
    <ligand>
        <name>ATP</name>
        <dbReference type="ChEBI" id="CHEBI:30616"/>
    </ligand>
</feature>
<evidence type="ECO:0000256" key="3">
    <source>
        <dbReference type="ARBA" id="ARBA00022777"/>
    </source>
</evidence>
<feature type="domain" description="Carbohydrate kinase PfkB" evidence="6">
    <location>
        <begin position="18"/>
        <end position="303"/>
    </location>
</feature>
<feature type="binding site" evidence="4">
    <location>
        <position position="229"/>
    </location>
    <ligand>
        <name>ATP</name>
        <dbReference type="ChEBI" id="CHEBI:30616"/>
    </ligand>
</feature>
<keyword evidence="2 4" id="KW-0808">Transferase</keyword>
<dbReference type="InterPro" id="IPR002139">
    <property type="entry name" value="Ribo/fructo_kinase"/>
</dbReference>
<dbReference type="AlphaFoldDB" id="A0A0H2VD20"/>
<dbReference type="EC" id="2.7.1.184" evidence="4"/>
<dbReference type="PRINTS" id="PR00990">
    <property type="entry name" value="RIBOKINASE"/>
</dbReference>
<keyword evidence="4" id="KW-0547">Nucleotide-binding</keyword>
<dbReference type="GO" id="GO:0005829">
    <property type="term" value="C:cytosol"/>
    <property type="evidence" value="ECO:0007669"/>
    <property type="project" value="TreeGrafter"/>
</dbReference>
<keyword evidence="4" id="KW-0119">Carbohydrate metabolism</keyword>
<dbReference type="HAMAP" id="MF_00999">
    <property type="entry name" value="SF_kinase"/>
    <property type="match status" value="1"/>
</dbReference>
<dbReference type="Gene3D" id="3.40.1190.20">
    <property type="match status" value="1"/>
</dbReference>
<comment type="catalytic activity">
    <reaction evidence="4">
        <text>6-deoxy-6-sulfo-D-fructose + ATP = 6-deoxy-6-sulfo-D-fructose 1-phosphate + ADP + H(+)</text>
        <dbReference type="Rhea" id="RHEA:40443"/>
        <dbReference type="ChEBI" id="CHEBI:15378"/>
        <dbReference type="ChEBI" id="CHEBI:30616"/>
        <dbReference type="ChEBI" id="CHEBI:77133"/>
        <dbReference type="ChEBI" id="CHEBI:77134"/>
        <dbReference type="ChEBI" id="CHEBI:456216"/>
        <dbReference type="EC" id="2.7.1.184"/>
    </reaction>
</comment>
<sequence>MSFKLTKDDKIKQDKTNMTRIACVGITVQDRIYSLPTLPEGGGKYQANHYLEIGGGPAATAAVAIAKLGVEVDFIGRIGDDSCGNTLLAELEGWGVNTAFCRRYPNARSSQSAILVDQHGERIIVNYPSPDLGTDAEWLEAIDFSRYDLILADVRWHSGTEKAFSLARLAGVTTLLDADMTPQDISPLVALADHAVFSTPGLKRMTGLQSPEEGLFQATTQTAGKVYVTLGSEGSLWIEDGHLCQQEAFSVNVVDTTGAGDVFHGALAVALAEKMPTKEAIRFASAVAAMKCTQPGGRAGIPNREQTESFLSLYA</sequence>
<evidence type="ECO:0000256" key="4">
    <source>
        <dbReference type="HAMAP-Rule" id="MF_00999"/>
    </source>
</evidence>
<dbReference type="GO" id="GO:0005524">
    <property type="term" value="F:ATP binding"/>
    <property type="evidence" value="ECO:0007669"/>
    <property type="project" value="UniProtKB-KW"/>
</dbReference>
<protein>
    <recommendedName>
        <fullName evidence="4">Sulfofructose kinase</fullName>
        <shortName evidence="4">SF kinase</shortName>
        <ecNumber evidence="4">2.7.1.184</ecNumber>
    </recommendedName>
</protein>
<feature type="binding site" evidence="4">
    <location>
        <position position="260"/>
    </location>
    <ligand>
        <name>ATP</name>
        <dbReference type="ChEBI" id="CHEBI:30616"/>
    </ligand>
</feature>
<proteinExistence type="inferred from homology"/>
<feature type="binding site" evidence="4">
    <location>
        <position position="112"/>
    </location>
    <ligand>
        <name>6-deoxy-6-sulfo-D-fructose</name>
        <dbReference type="ChEBI" id="CHEBI:77133"/>
    </ligand>
</feature>
<gene>
    <name evidence="7" type="primary">yihV</name>
    <name evidence="7" type="ordered locus">c4825</name>
</gene>
<dbReference type="PANTHER" id="PTHR10584:SF157">
    <property type="entry name" value="SULFOFRUCTOSE KINASE"/>
    <property type="match status" value="1"/>
</dbReference>
<dbReference type="Proteomes" id="UP000001410">
    <property type="component" value="Chromosome"/>
</dbReference>
<dbReference type="InterPro" id="IPR011611">
    <property type="entry name" value="PfkB_dom"/>
</dbReference>
<feature type="binding site" evidence="4">
    <location>
        <position position="261"/>
    </location>
    <ligand>
        <name>6-deoxy-6-sulfo-D-fructose</name>
        <dbReference type="ChEBI" id="CHEBI:77133"/>
    </ligand>
</feature>
<dbReference type="STRING" id="199310.c4825"/>
<dbReference type="KEGG" id="ecc:c4825"/>
<dbReference type="GO" id="GO:0006796">
    <property type="term" value="P:phosphate-containing compound metabolic process"/>
    <property type="evidence" value="ECO:0007669"/>
    <property type="project" value="UniProtKB-ARBA"/>
</dbReference>
<organism evidence="7 8">
    <name type="scientific">Escherichia coli O6:H1 (strain CFT073 / ATCC 700928 / UPEC)</name>
    <dbReference type="NCBI Taxonomy" id="199310"/>
    <lineage>
        <taxon>Bacteria</taxon>
        <taxon>Pseudomonadati</taxon>
        <taxon>Pseudomonadota</taxon>
        <taxon>Gammaproteobacteria</taxon>
        <taxon>Enterobacterales</taxon>
        <taxon>Enterobacteriaceae</taxon>
        <taxon>Escherichia</taxon>
    </lineage>
</organism>
<dbReference type="PANTHER" id="PTHR10584">
    <property type="entry name" value="SUGAR KINASE"/>
    <property type="match status" value="1"/>
</dbReference>
<keyword evidence="8" id="KW-1185">Reference proteome</keyword>
<dbReference type="PROSITE" id="PS00584">
    <property type="entry name" value="PFKB_KINASES_2"/>
    <property type="match status" value="1"/>
</dbReference>
<dbReference type="GO" id="GO:1902777">
    <property type="term" value="P:6-sulfoquinovose(1-) catabolic process"/>
    <property type="evidence" value="ECO:0007669"/>
    <property type="project" value="UniProtKB-UniRule"/>
</dbReference>
<evidence type="ECO:0000256" key="5">
    <source>
        <dbReference type="RuleBase" id="RU003704"/>
    </source>
</evidence>
<evidence type="ECO:0000313" key="8">
    <source>
        <dbReference type="Proteomes" id="UP000001410"/>
    </source>
</evidence>
<keyword evidence="4" id="KW-0067">ATP-binding</keyword>
<comment type="function">
    <text evidence="4">Phosphorylates 6-deoxy-6-sulfo-D-fructose (SF) to 6-deoxy-6-sulfo-D-fructose 1-phosphate (SFP).</text>
</comment>
<comment type="similarity">
    <text evidence="1 4 5">Belongs to the carbohydrate kinase PfkB family.</text>
</comment>
<evidence type="ECO:0000313" key="7">
    <source>
        <dbReference type="EMBL" id="AAN83254.1"/>
    </source>
</evidence>
<evidence type="ECO:0000259" key="6">
    <source>
        <dbReference type="Pfam" id="PF00294"/>
    </source>
</evidence>
<feature type="binding site" evidence="4">
    <location>
        <position position="44"/>
    </location>
    <ligand>
        <name>6-deoxy-6-sulfo-D-fructose</name>
        <dbReference type="ChEBI" id="CHEBI:77133"/>
    </ligand>
</feature>
<dbReference type="InterPro" id="IPR002173">
    <property type="entry name" value="Carboh/pur_kinase_PfkB_CS"/>
</dbReference>
<dbReference type="InterPro" id="IPR030877">
    <property type="entry name" value="SF_kinase"/>
</dbReference>